<reference evidence="2 3" key="1">
    <citation type="submission" date="2020-02" db="EMBL/GenBank/DDBJ databases">
        <title>Nitrogenibacter mangrovi gen. nov., sp. nov. isolated from mangrove sediment, a denitrifying betaproteobacterium.</title>
        <authorList>
            <person name="Liao H."/>
            <person name="Tian Y."/>
        </authorList>
    </citation>
    <scope>NUCLEOTIDE SEQUENCE [LARGE SCALE GENOMIC DNA]</scope>
    <source>
        <strain evidence="2 3">M9-3-2</strain>
    </source>
</reference>
<keyword evidence="3" id="KW-1185">Reference proteome</keyword>
<dbReference type="RefSeq" id="WP_173763665.1">
    <property type="nucleotide sequence ID" value="NZ_CP048836.1"/>
</dbReference>
<dbReference type="Proteomes" id="UP000501991">
    <property type="component" value="Chromosome"/>
</dbReference>
<gene>
    <name evidence="2" type="ORF">G3580_01970</name>
</gene>
<accession>A0A6C1AYT2</accession>
<name>A0A6C1AYT2_9RHOO</name>
<evidence type="ECO:0000313" key="3">
    <source>
        <dbReference type="Proteomes" id="UP000501991"/>
    </source>
</evidence>
<sequence length="66" mass="6970">MDSHDKPGITGAADYDDDVLDSGWMPMPEAVAPEPAAHPPGPNRAACDDADAFLRGIYRSEGSLLD</sequence>
<evidence type="ECO:0000256" key="1">
    <source>
        <dbReference type="SAM" id="MobiDB-lite"/>
    </source>
</evidence>
<proteinExistence type="predicted"/>
<dbReference type="AlphaFoldDB" id="A0A6C1AYT2"/>
<feature type="region of interest" description="Disordered" evidence="1">
    <location>
        <begin position="1"/>
        <end position="48"/>
    </location>
</feature>
<organism evidence="2 3">
    <name type="scientific">Nitrogeniibacter mangrovi</name>
    <dbReference type="NCBI Taxonomy" id="2016596"/>
    <lineage>
        <taxon>Bacteria</taxon>
        <taxon>Pseudomonadati</taxon>
        <taxon>Pseudomonadota</taxon>
        <taxon>Betaproteobacteria</taxon>
        <taxon>Rhodocyclales</taxon>
        <taxon>Zoogloeaceae</taxon>
        <taxon>Nitrogeniibacter</taxon>
    </lineage>
</organism>
<dbReference type="EMBL" id="CP048836">
    <property type="protein sequence ID" value="QID16497.1"/>
    <property type="molecule type" value="Genomic_DNA"/>
</dbReference>
<dbReference type="KEGG" id="azq:G3580_01970"/>
<protein>
    <submittedName>
        <fullName evidence="2">Uncharacterized protein</fullName>
    </submittedName>
</protein>
<evidence type="ECO:0000313" key="2">
    <source>
        <dbReference type="EMBL" id="QID16497.1"/>
    </source>
</evidence>
<feature type="compositionally biased region" description="Low complexity" evidence="1">
    <location>
        <begin position="25"/>
        <end position="35"/>
    </location>
</feature>